<dbReference type="GO" id="GO:0004126">
    <property type="term" value="F:cytidine deaminase activity"/>
    <property type="evidence" value="ECO:0007669"/>
    <property type="project" value="UniProtKB-UniRule"/>
</dbReference>
<evidence type="ECO:0000256" key="9">
    <source>
        <dbReference type="PIRSR" id="PIRSR006334-3"/>
    </source>
</evidence>
<feature type="domain" description="CMP/dCMP-type deaminase" evidence="10">
    <location>
        <begin position="206"/>
        <end position="314"/>
    </location>
</feature>
<sequence>MEPLAARTLASHYTVMRQRYALTFSSCFDDSGSRSAGGHRPDARDPHFPALLEADQVATLQHATGLDEDALAFALLPLAAALRAPPTFSHFNVGAIARGVSGRWYFGGNMEFLGATMQQTVHAEQSAISHAWLRGETSLCAITVNYTPCGHCRQFMNELNSGLALRIHLPGREAHALEHYLPDAFGPKDLEIKTLLMDEQDHGYPVSGDALTQAAIQAANRCHAPYSHSPSGVALELKDGTIFSGSYAENAAFNPTLPPLQGALNLLSLNGYDYPAIQRAILAEKADAALIQWDATVATLKALGCHNIERVLLG</sequence>
<comment type="cofactor">
    <cofactor evidence="6 9">
        <name>Zn(2+)</name>
        <dbReference type="ChEBI" id="CHEBI:29105"/>
    </cofactor>
    <text evidence="6 9">Binds 1 zinc ion.</text>
</comment>
<feature type="binding site" evidence="6 9">
    <location>
        <position position="122"/>
    </location>
    <ligand>
        <name>Zn(2+)</name>
        <dbReference type="ChEBI" id="CHEBI:29105"/>
        <note>catalytic</note>
    </ligand>
</feature>
<dbReference type="EC" id="3.5.4.5" evidence="6"/>
<evidence type="ECO:0000256" key="5">
    <source>
        <dbReference type="ARBA" id="ARBA00022833"/>
    </source>
</evidence>
<protein>
    <recommendedName>
        <fullName evidence="6">Cytidine deaminase</fullName>
        <ecNumber evidence="6">3.5.4.5</ecNumber>
    </recommendedName>
    <alternativeName>
        <fullName evidence="6">Cytidine aminohydrolase</fullName>
        <shortName evidence="6">CDA</shortName>
    </alternativeName>
</protein>
<evidence type="ECO:0000256" key="2">
    <source>
        <dbReference type="ARBA" id="ARBA00011738"/>
    </source>
</evidence>
<dbReference type="Pfam" id="PF08211">
    <property type="entry name" value="dCMP_cyt_deam_2"/>
    <property type="match status" value="1"/>
</dbReference>
<dbReference type="FunFam" id="3.40.140.10:FF:000006">
    <property type="entry name" value="Cytidine deaminase"/>
    <property type="match status" value="1"/>
</dbReference>
<keyword evidence="3 6" id="KW-0479">Metal-binding</keyword>
<feature type="active site" description="Proton donor" evidence="6 7">
    <location>
        <position position="124"/>
    </location>
</feature>
<dbReference type="NCBIfam" id="NF006537">
    <property type="entry name" value="PRK09027.1"/>
    <property type="match status" value="1"/>
</dbReference>
<keyword evidence="4 6" id="KW-0378">Hydrolase</keyword>
<dbReference type="Gene3D" id="3.40.140.10">
    <property type="entry name" value="Cytidine Deaminase, domain 2"/>
    <property type="match status" value="2"/>
</dbReference>
<evidence type="ECO:0000256" key="8">
    <source>
        <dbReference type="PIRSR" id="PIRSR006334-2"/>
    </source>
</evidence>
<evidence type="ECO:0000256" key="4">
    <source>
        <dbReference type="ARBA" id="ARBA00022801"/>
    </source>
</evidence>
<proteinExistence type="inferred from homology"/>
<dbReference type="PIRSF" id="PIRSF006334">
    <property type="entry name" value="Cdd_plus_pseudo"/>
    <property type="match status" value="1"/>
</dbReference>
<dbReference type="GO" id="GO:0005829">
    <property type="term" value="C:cytosol"/>
    <property type="evidence" value="ECO:0007669"/>
    <property type="project" value="UniProtKB-ARBA"/>
</dbReference>
<dbReference type="PANTHER" id="PTHR11644:SF2">
    <property type="entry name" value="CYTIDINE DEAMINASE"/>
    <property type="match status" value="1"/>
</dbReference>
<dbReference type="Pfam" id="PF00383">
    <property type="entry name" value="dCMP_cyt_deam_1"/>
    <property type="match status" value="1"/>
</dbReference>
<dbReference type="AlphaFoldDB" id="W1DF79"/>
<feature type="binding site" evidence="6 8">
    <location>
        <begin position="109"/>
        <end position="111"/>
    </location>
    <ligand>
        <name>substrate</name>
    </ligand>
</feature>
<dbReference type="InterPro" id="IPR050202">
    <property type="entry name" value="Cyt/Deoxycyt_deaminase"/>
</dbReference>
<organism evidence="11 12">
    <name type="scientific">Klebsiella pneumoniae IS43</name>
    <dbReference type="NCBI Taxonomy" id="1432552"/>
    <lineage>
        <taxon>Bacteria</taxon>
        <taxon>Pseudomonadati</taxon>
        <taxon>Pseudomonadota</taxon>
        <taxon>Gammaproteobacteria</taxon>
        <taxon>Enterobacterales</taxon>
        <taxon>Enterobacteriaceae</taxon>
        <taxon>Klebsiella/Raoultella group</taxon>
        <taxon>Klebsiella</taxon>
        <taxon>Klebsiella pneumoniae complex</taxon>
    </lineage>
</organism>
<dbReference type="HAMAP" id="MF_01558">
    <property type="entry name" value="Cyt_deam"/>
    <property type="match status" value="1"/>
</dbReference>
<comment type="subunit">
    <text evidence="2 6">Homodimer.</text>
</comment>
<dbReference type="PANTHER" id="PTHR11644">
    <property type="entry name" value="CYTIDINE DEAMINASE"/>
    <property type="match status" value="1"/>
</dbReference>
<dbReference type="InterPro" id="IPR020797">
    <property type="entry name" value="Cytidine_deaminase_bacteria"/>
</dbReference>
<dbReference type="FunFam" id="3.40.140.10:FF:000007">
    <property type="entry name" value="Cytidine deaminase"/>
    <property type="match status" value="1"/>
</dbReference>
<dbReference type="InterPro" id="IPR013171">
    <property type="entry name" value="Cyd/dCyd_deaminase_Zn-bd"/>
</dbReference>
<name>W1DF79_KLEPN</name>
<gene>
    <name evidence="6" type="primary">cdd</name>
</gene>
<feature type="domain" description="CMP/dCMP-type deaminase" evidence="10">
    <location>
        <begin position="68"/>
        <end position="188"/>
    </location>
</feature>
<dbReference type="CDD" id="cd01283">
    <property type="entry name" value="cytidine_deaminase"/>
    <property type="match status" value="2"/>
</dbReference>
<keyword evidence="12" id="KW-1185">Reference proteome</keyword>
<feature type="binding site" evidence="6 9">
    <location>
        <position position="149"/>
    </location>
    <ligand>
        <name>Zn(2+)</name>
        <dbReference type="ChEBI" id="CHEBI:29105"/>
        <note>catalytic</note>
    </ligand>
</feature>
<evidence type="ECO:0000256" key="3">
    <source>
        <dbReference type="ARBA" id="ARBA00022723"/>
    </source>
</evidence>
<comment type="catalytic activity">
    <reaction evidence="6">
        <text>cytidine + H2O + H(+) = uridine + NH4(+)</text>
        <dbReference type="Rhea" id="RHEA:16069"/>
        <dbReference type="ChEBI" id="CHEBI:15377"/>
        <dbReference type="ChEBI" id="CHEBI:15378"/>
        <dbReference type="ChEBI" id="CHEBI:16704"/>
        <dbReference type="ChEBI" id="CHEBI:17562"/>
        <dbReference type="ChEBI" id="CHEBI:28938"/>
        <dbReference type="EC" id="3.5.4.5"/>
    </reaction>
</comment>
<evidence type="ECO:0000259" key="10">
    <source>
        <dbReference type="PROSITE" id="PS51747"/>
    </source>
</evidence>
<dbReference type="Proteomes" id="UP000019183">
    <property type="component" value="Unassembled WGS sequence"/>
</dbReference>
<reference evidence="11" key="1">
    <citation type="submission" date="2013-10" db="EMBL/GenBank/DDBJ databases">
        <title>Antibiotic resistance diversity of beta-lactamase producers in the General Hospital Vienna.</title>
        <authorList>
            <person name="Barisic I."/>
            <person name="Mitteregger D."/>
            <person name="Hirschl A.M."/>
            <person name="Noehammer C."/>
            <person name="Wiesinger-Mayr H."/>
        </authorList>
    </citation>
    <scope>NUCLEOTIDE SEQUENCE [LARGE SCALE GENOMIC DNA]</scope>
    <source>
        <strain evidence="11">IS43</strain>
    </source>
</reference>
<evidence type="ECO:0000313" key="11">
    <source>
        <dbReference type="EMBL" id="CDL07437.1"/>
    </source>
</evidence>
<dbReference type="InterPro" id="IPR002125">
    <property type="entry name" value="CMP_dCMP_dom"/>
</dbReference>
<dbReference type="PROSITE" id="PS00903">
    <property type="entry name" value="CYT_DCMP_DEAMINASES_1"/>
    <property type="match status" value="1"/>
</dbReference>
<dbReference type="SUPFAM" id="SSF53927">
    <property type="entry name" value="Cytidine deaminase-like"/>
    <property type="match status" value="2"/>
</dbReference>
<evidence type="ECO:0000313" key="12">
    <source>
        <dbReference type="Proteomes" id="UP000019183"/>
    </source>
</evidence>
<accession>W1DF79</accession>
<dbReference type="EMBL" id="CBWK010000039">
    <property type="protein sequence ID" value="CDL07437.1"/>
    <property type="molecule type" value="Genomic_DNA"/>
</dbReference>
<dbReference type="GO" id="GO:0008270">
    <property type="term" value="F:zinc ion binding"/>
    <property type="evidence" value="ECO:0007669"/>
    <property type="project" value="UniProtKB-UniRule"/>
</dbReference>
<evidence type="ECO:0000256" key="1">
    <source>
        <dbReference type="ARBA" id="ARBA00006576"/>
    </source>
</evidence>
<dbReference type="GO" id="GO:0046135">
    <property type="term" value="P:pyrimidine nucleoside catabolic process"/>
    <property type="evidence" value="ECO:0007669"/>
    <property type="project" value="UniProtKB-ARBA"/>
</dbReference>
<comment type="caution">
    <text evidence="11">The sequence shown here is derived from an EMBL/GenBank/DDBJ whole genome shotgun (WGS) entry which is preliminary data.</text>
</comment>
<keyword evidence="5 6" id="KW-0862">Zinc</keyword>
<dbReference type="InterPro" id="IPR016192">
    <property type="entry name" value="APOBEC/CMP_deaminase_Zn-bd"/>
</dbReference>
<dbReference type="GO" id="GO:0042803">
    <property type="term" value="F:protein homodimerization activity"/>
    <property type="evidence" value="ECO:0007669"/>
    <property type="project" value="UniProtKB-ARBA"/>
</dbReference>
<dbReference type="PROSITE" id="PS51747">
    <property type="entry name" value="CYT_DCMP_DEAMINASES_2"/>
    <property type="match status" value="2"/>
</dbReference>
<comment type="similarity">
    <text evidence="1 6">Belongs to the cytidine and deoxycytidylate deaminase family.</text>
</comment>
<comment type="catalytic activity">
    <reaction evidence="6">
        <text>2'-deoxycytidine + H2O + H(+) = 2'-deoxyuridine + NH4(+)</text>
        <dbReference type="Rhea" id="RHEA:13433"/>
        <dbReference type="ChEBI" id="CHEBI:15377"/>
        <dbReference type="ChEBI" id="CHEBI:15378"/>
        <dbReference type="ChEBI" id="CHEBI:15698"/>
        <dbReference type="ChEBI" id="CHEBI:16450"/>
        <dbReference type="ChEBI" id="CHEBI:28938"/>
        <dbReference type="EC" id="3.5.4.5"/>
    </reaction>
</comment>
<feature type="binding site" evidence="6 9">
    <location>
        <position position="152"/>
    </location>
    <ligand>
        <name>Zn(2+)</name>
        <dbReference type="ChEBI" id="CHEBI:29105"/>
        <note>catalytic</note>
    </ligand>
</feature>
<dbReference type="InterPro" id="IPR016193">
    <property type="entry name" value="Cytidine_deaminase-like"/>
</dbReference>
<dbReference type="eggNOG" id="COG0295">
    <property type="taxonomic scope" value="Bacteria"/>
</dbReference>
<evidence type="ECO:0000256" key="7">
    <source>
        <dbReference type="PIRSR" id="PIRSR006334-1"/>
    </source>
</evidence>
<evidence type="ECO:0000256" key="6">
    <source>
        <dbReference type="HAMAP-Rule" id="MF_01558"/>
    </source>
</evidence>
<comment type="function">
    <text evidence="6">This enzyme scavenges exogenous and endogenous cytidine and 2'-deoxycytidine for UMP synthesis.</text>
</comment>